<keyword evidence="3" id="KW-1185">Reference proteome</keyword>
<reference evidence="2 3" key="1">
    <citation type="journal article" date="2011" name="J. Bacteriol.">
        <title>Draft Genome Sequence of Gordonia neofelifaecis NRRL B-59395, a Cholesterol-Degrading Actinomycete.</title>
        <authorList>
            <person name="Ge F."/>
            <person name="Li W."/>
            <person name="Chen G."/>
            <person name="Liu Y."/>
            <person name="Zhang G."/>
            <person name="Yong B."/>
            <person name="Wang Q."/>
            <person name="Wang N."/>
            <person name="Huang Z."/>
            <person name="Li W."/>
            <person name="Wang J."/>
            <person name="Wu C."/>
            <person name="Xie Q."/>
            <person name="Liu G."/>
        </authorList>
    </citation>
    <scope>NUCLEOTIDE SEQUENCE [LARGE SCALE GENOMIC DNA]</scope>
    <source>
        <strain evidence="2 3">NRRL B-59395</strain>
    </source>
</reference>
<dbReference type="RefSeq" id="WP_009679019.1">
    <property type="nucleotide sequence ID" value="NZ_AEUD01000006.1"/>
</dbReference>
<dbReference type="Proteomes" id="UP000035065">
    <property type="component" value="Unassembled WGS sequence"/>
</dbReference>
<comment type="caution">
    <text evidence="2">The sequence shown here is derived from an EMBL/GenBank/DDBJ whole genome shotgun (WGS) entry which is preliminary data.</text>
</comment>
<accession>F1YIR2</accession>
<feature type="compositionally biased region" description="Basic and acidic residues" evidence="1">
    <location>
        <begin position="1"/>
        <end position="12"/>
    </location>
</feature>
<evidence type="ECO:0000256" key="1">
    <source>
        <dbReference type="SAM" id="MobiDB-lite"/>
    </source>
</evidence>
<gene>
    <name evidence="2" type="ORF">SCNU_08931</name>
</gene>
<dbReference type="AlphaFoldDB" id="F1YIR2"/>
<evidence type="ECO:0000313" key="3">
    <source>
        <dbReference type="Proteomes" id="UP000035065"/>
    </source>
</evidence>
<dbReference type="STRING" id="644548.SCNU_08931"/>
<proteinExistence type="predicted"/>
<dbReference type="EMBL" id="AEUD01000006">
    <property type="protein sequence ID" value="EGD55370.1"/>
    <property type="molecule type" value="Genomic_DNA"/>
</dbReference>
<sequence length="129" mass="14433">MARARHCLDHADGASANPGESWGRAQMIEAALPIPRLQSRYDLPGGKHAICDYDWDGRVVGEFDGFGKYRRELLGPGQDPEDAVIAEKLREDGLRALGLGVIRWTWWHLTHGHLVPLLIQRLPRHGIAL</sequence>
<organism evidence="2 3">
    <name type="scientific">Gordonia neofelifaecis NRRL B-59395</name>
    <dbReference type="NCBI Taxonomy" id="644548"/>
    <lineage>
        <taxon>Bacteria</taxon>
        <taxon>Bacillati</taxon>
        <taxon>Actinomycetota</taxon>
        <taxon>Actinomycetes</taxon>
        <taxon>Mycobacteriales</taxon>
        <taxon>Gordoniaceae</taxon>
        <taxon>Gordonia</taxon>
    </lineage>
</organism>
<feature type="region of interest" description="Disordered" evidence="1">
    <location>
        <begin position="1"/>
        <end position="20"/>
    </location>
</feature>
<name>F1YIR2_9ACTN</name>
<evidence type="ECO:0000313" key="2">
    <source>
        <dbReference type="EMBL" id="EGD55370.1"/>
    </source>
</evidence>
<protein>
    <submittedName>
        <fullName evidence="2">Uncharacterized protein</fullName>
    </submittedName>
</protein>
<dbReference type="eggNOG" id="COG5340">
    <property type="taxonomic scope" value="Bacteria"/>
</dbReference>